<dbReference type="GO" id="GO:0003824">
    <property type="term" value="F:catalytic activity"/>
    <property type="evidence" value="ECO:0007669"/>
    <property type="project" value="InterPro"/>
</dbReference>
<evidence type="ECO:0000259" key="9">
    <source>
        <dbReference type="Pfam" id="PF12697"/>
    </source>
</evidence>
<keyword evidence="6 8" id="KW-0472">Membrane</keyword>
<dbReference type="FunFam" id="1.20.1250.20:FF:000064">
    <property type="entry name" value="MFS allantoate transporter"/>
    <property type="match status" value="1"/>
</dbReference>
<feature type="transmembrane region" description="Helical" evidence="8">
    <location>
        <begin position="394"/>
        <end position="415"/>
    </location>
</feature>
<organism evidence="10 11">
    <name type="scientific">Pseudopithomyces chartarum</name>
    <dbReference type="NCBI Taxonomy" id="1892770"/>
    <lineage>
        <taxon>Eukaryota</taxon>
        <taxon>Fungi</taxon>
        <taxon>Dikarya</taxon>
        <taxon>Ascomycota</taxon>
        <taxon>Pezizomycotina</taxon>
        <taxon>Dothideomycetes</taxon>
        <taxon>Pleosporomycetidae</taxon>
        <taxon>Pleosporales</taxon>
        <taxon>Massarineae</taxon>
        <taxon>Didymosphaeriaceae</taxon>
        <taxon>Pseudopithomyces</taxon>
    </lineage>
</organism>
<evidence type="ECO:0000256" key="2">
    <source>
        <dbReference type="ARBA" id="ARBA00007238"/>
    </source>
</evidence>
<feature type="transmembrane region" description="Helical" evidence="8">
    <location>
        <begin position="100"/>
        <end position="118"/>
    </location>
</feature>
<dbReference type="InterPro" id="IPR008948">
    <property type="entry name" value="L-Aspartase-like"/>
</dbReference>
<dbReference type="GO" id="GO:0016020">
    <property type="term" value="C:membrane"/>
    <property type="evidence" value="ECO:0007669"/>
    <property type="project" value="UniProtKB-SubCell"/>
</dbReference>
<evidence type="ECO:0000313" key="10">
    <source>
        <dbReference type="EMBL" id="KAK3209185.1"/>
    </source>
</evidence>
<comment type="similarity">
    <text evidence="2">Belongs to the PAL/histidase family.</text>
</comment>
<feature type="transmembrane region" description="Helical" evidence="8">
    <location>
        <begin position="217"/>
        <end position="238"/>
    </location>
</feature>
<comment type="subcellular location">
    <subcellularLocation>
        <location evidence="1">Membrane</location>
        <topology evidence="1">Multi-pass membrane protein</topology>
    </subcellularLocation>
</comment>
<evidence type="ECO:0000313" key="11">
    <source>
        <dbReference type="Proteomes" id="UP001280581"/>
    </source>
</evidence>
<protein>
    <recommendedName>
        <fullName evidence="9">AB hydrolase-1 domain-containing protein</fullName>
    </recommendedName>
</protein>
<keyword evidence="4 8" id="KW-0812">Transmembrane</keyword>
<feature type="transmembrane region" description="Helical" evidence="8">
    <location>
        <begin position="125"/>
        <end position="147"/>
    </location>
</feature>
<reference evidence="10 11" key="1">
    <citation type="submission" date="2021-02" db="EMBL/GenBank/DDBJ databases">
        <title>Genome assembly of Pseudopithomyces chartarum.</title>
        <authorList>
            <person name="Jauregui R."/>
            <person name="Singh J."/>
            <person name="Voisey C."/>
        </authorList>
    </citation>
    <scope>NUCLEOTIDE SEQUENCE [LARGE SCALE GENOMIC DNA]</scope>
    <source>
        <strain evidence="10 11">AGR01</strain>
    </source>
</reference>
<evidence type="ECO:0000256" key="4">
    <source>
        <dbReference type="ARBA" id="ARBA00022692"/>
    </source>
</evidence>
<dbReference type="InterPro" id="IPR024083">
    <property type="entry name" value="Fumarase/histidase_N"/>
</dbReference>
<feature type="transmembrane region" description="Helical" evidence="8">
    <location>
        <begin position="367"/>
        <end position="387"/>
    </location>
</feature>
<dbReference type="Gene3D" id="1.10.275.10">
    <property type="entry name" value="Fumarase/aspartase (N-terminal domain)"/>
    <property type="match status" value="1"/>
</dbReference>
<dbReference type="Gene3D" id="1.20.200.10">
    <property type="entry name" value="Fumarase/aspartase (Central domain)"/>
    <property type="match status" value="1"/>
</dbReference>
<comment type="similarity">
    <text evidence="7">Belongs to the major facilitator superfamily. Allantoate permease family.</text>
</comment>
<dbReference type="Pfam" id="PF12697">
    <property type="entry name" value="Abhydrolase_6"/>
    <property type="match status" value="1"/>
</dbReference>
<evidence type="ECO:0000256" key="8">
    <source>
        <dbReference type="SAM" id="Phobius"/>
    </source>
</evidence>
<keyword evidence="3" id="KW-0813">Transport</keyword>
<dbReference type="Pfam" id="PF07690">
    <property type="entry name" value="MFS_1"/>
    <property type="match status" value="1"/>
</dbReference>
<name>A0AAN6LZR6_9PLEO</name>
<gene>
    <name evidence="10" type="ORF">GRF29_69g1076685</name>
</gene>
<dbReference type="Gene3D" id="1.10.274.20">
    <property type="entry name" value="Phenylalanine ammonia-lyase 1, domain 3"/>
    <property type="match status" value="1"/>
</dbReference>
<evidence type="ECO:0000256" key="7">
    <source>
        <dbReference type="ARBA" id="ARBA00037968"/>
    </source>
</evidence>
<dbReference type="InterPro" id="IPR036259">
    <property type="entry name" value="MFS_trans_sf"/>
</dbReference>
<feature type="transmembrane region" description="Helical" evidence="8">
    <location>
        <begin position="153"/>
        <end position="174"/>
    </location>
</feature>
<feature type="transmembrane region" description="Helical" evidence="8">
    <location>
        <begin position="186"/>
        <end position="205"/>
    </location>
</feature>
<feature type="domain" description="AB hydrolase-1" evidence="9">
    <location>
        <begin position="573"/>
        <end position="710"/>
    </location>
</feature>
<evidence type="ECO:0000256" key="1">
    <source>
        <dbReference type="ARBA" id="ARBA00004141"/>
    </source>
</evidence>
<dbReference type="InterPro" id="IPR011701">
    <property type="entry name" value="MFS"/>
</dbReference>
<dbReference type="InterPro" id="IPR029058">
    <property type="entry name" value="AB_hydrolase_fold"/>
</dbReference>
<accession>A0AAN6LZR6</accession>
<dbReference type="InterPro" id="IPR001106">
    <property type="entry name" value="Aromatic_Lyase"/>
</dbReference>
<dbReference type="Pfam" id="PF00221">
    <property type="entry name" value="Lyase_aromatic"/>
    <property type="match status" value="1"/>
</dbReference>
<evidence type="ECO:0000256" key="5">
    <source>
        <dbReference type="ARBA" id="ARBA00022989"/>
    </source>
</evidence>
<dbReference type="InterPro" id="IPR023144">
    <property type="entry name" value="Phe_NH3-lyase_shielding_dom_sf"/>
</dbReference>
<dbReference type="SUPFAM" id="SSF103473">
    <property type="entry name" value="MFS general substrate transporter"/>
    <property type="match status" value="1"/>
</dbReference>
<dbReference type="PANTHER" id="PTHR10362">
    <property type="entry name" value="HISTIDINE AMMONIA-LYASE"/>
    <property type="match status" value="1"/>
</dbReference>
<dbReference type="SUPFAM" id="SSF48557">
    <property type="entry name" value="L-aspartase-like"/>
    <property type="match status" value="1"/>
</dbReference>
<evidence type="ECO:0000256" key="3">
    <source>
        <dbReference type="ARBA" id="ARBA00022448"/>
    </source>
</evidence>
<dbReference type="Proteomes" id="UP001280581">
    <property type="component" value="Unassembled WGS sequence"/>
</dbReference>
<keyword evidence="5 8" id="KW-1133">Transmembrane helix</keyword>
<dbReference type="GO" id="GO:0022857">
    <property type="term" value="F:transmembrane transporter activity"/>
    <property type="evidence" value="ECO:0007669"/>
    <property type="project" value="InterPro"/>
</dbReference>
<feature type="transmembrane region" description="Helical" evidence="8">
    <location>
        <begin position="54"/>
        <end position="71"/>
    </location>
</feature>
<evidence type="ECO:0000256" key="6">
    <source>
        <dbReference type="ARBA" id="ARBA00023136"/>
    </source>
</evidence>
<dbReference type="EMBL" id="WVTA01000006">
    <property type="protein sequence ID" value="KAK3209185.1"/>
    <property type="molecule type" value="Genomic_DNA"/>
</dbReference>
<proteinExistence type="inferred from homology"/>
<dbReference type="SUPFAM" id="SSF53474">
    <property type="entry name" value="alpha/beta-Hydrolases"/>
    <property type="match status" value="1"/>
</dbReference>
<sequence length="1646" mass="183131">MSRHDIQDARYMSEDLKEAKSAYQNADKALEFLKHNETSEEHTLVDERKLVTRIDWMIVPIMFACYFLQYLDKSLLNYAAVMGIFEDANITTEQYGTLSWLFYLAFLIFEMPHAFLMQRLPLAKYLGTCVCLWGTVVACTAACNSYASLAACRFLLGMFESAISPSLILITSMWYKRHEQPKRVGFWYIGVGCAVMAGSLISYGFQHYEGTRFNNWQIMFLCVGVVTVAAGIVVIMFLPDNPMSSRLSQTEKVIAVERLRENNTGIENKQFKLYQFLETLRDPQVWLLAYITTAAKFWILEQNNGATTDTGGFIAVLSVISGTQIAARYNCRGAMQIVWTALGGILGGGLIAFLPTGNRAGRLVGNYFTHVTGAFLPLSYSFAACNFAGHTKKVTMNAILLMSFCLGNILGPLTFRDEDAPEFTPAKVTIVAVDSTVVVAVMILLGYYRWENKRRDSAHVEHRPDIEFSDLTDRENLELRAYADCVLIRPHYAAKFSNSRSGQSCTIWLIMSSEDFIVTEHWSPCQLIREYPHGFKSDDAELSIAVKEYRPRNSEQLSENAVTIIASPANGFPKESYEAIWDEILKAAKGFELRSIWIADYAHQGASYAKNAEALGDDPAWPDHSRDLLLMINVFRNKMKPPFVGIGHSMGGAHIANLALIHPRLFHSLIFIDPVIMASHPPGPNAAMLSSLRREKWDSREKAETSFKKNLLFKSFDGRVLSAFLAYGLKDSDNGSVTLTTPKAQEAWSYVRSHFHPVSEDTMSPNSRRQERLLNPEFMPFEDGGLETFARGDSMRIMQSLPHLCPRVYYLMGDRSHLNQADQRKDLLELTGTGRGGNGGVQEGGTEMKIVPKTSHFLCFEVPKKIAGEISAWLEKEMMRWQVEREFWARLDTGKSKSDRKELSEKWIEMVKRGASVPRPGAKDVAKFGDLKSMAAGEFSRLLVSHWRELHEKLRSQDESIIIDGRSLSVASVVACARYGQDVTIHEETAEIIRRQTEKKYGELKNGETMSGSWRPLSYDSAFDSAAPTRISAVEQPQQDMMRDCHYGILSGDTDFDISQATRAFSSAIPLLDPLESTTMPESWVRAQILVRANMLAYPSVGIRPIILEKLAQLLNMDVVPRVPIRGSISGVGDMGPNSYIGSVMAGKPSVQAWIGDRIQGGRRLVPADEALSYAEIEPIELRAKEGMAVMIGTSASAGVASLAMHEAICLAATAQVATAMGAEALCTADMCFHPLLAEVRPHGGQTECATNLRSFVDGSELITWNSAKDDFMARSDRYPIRASPQWIGPCLEDLQLAHNQLLVEINSATDSPLIDPTSGKMIHGANFMGKSLASSMEKVRHVCQSLGQMLFAQCTEIINPSTNKGLPPYLVVDEPSQSAIFKSTDTLTAALQSELGFLANPVSTHVQFAEMGYQAINSLSLVSARYTLTALDVLTQLAAAHMVSLCQALDLRALHIKFLYALAPKFKFLTRRCLSECTEPTTPSSEGPGAEIAYDLWVSLSDRLNTTTNLDSRARFSSALDILQTVFLRYLPANSRSLEAVQQWNADCVHEACATYTAVRTRYLATPDATPILGKASKKCYNFLRQRLEVPFVGNDYFRAAERDDGTRLGSRVKYKTIGSMNSAVYESMRTGAFYSVIVECFEEV</sequence>
<dbReference type="Gene3D" id="1.20.1250.20">
    <property type="entry name" value="MFS general substrate transporter like domains"/>
    <property type="match status" value="1"/>
</dbReference>
<comment type="caution">
    <text evidence="10">The sequence shown here is derived from an EMBL/GenBank/DDBJ whole genome shotgun (WGS) entry which is preliminary data.</text>
</comment>
<dbReference type="Gene3D" id="3.40.50.1820">
    <property type="entry name" value="alpha/beta hydrolase"/>
    <property type="match status" value="1"/>
</dbReference>
<dbReference type="InterPro" id="IPR000073">
    <property type="entry name" value="AB_hydrolase_1"/>
</dbReference>
<feature type="transmembrane region" description="Helical" evidence="8">
    <location>
        <begin position="427"/>
        <end position="448"/>
    </location>
</feature>
<feature type="transmembrane region" description="Helical" evidence="8">
    <location>
        <begin position="337"/>
        <end position="355"/>
    </location>
</feature>
<dbReference type="CDD" id="cd00332">
    <property type="entry name" value="PAL-HAL"/>
    <property type="match status" value="1"/>
</dbReference>
<keyword evidence="11" id="KW-1185">Reference proteome</keyword>